<gene>
    <name evidence="1" type="ORF">H5410_045461</name>
</gene>
<proteinExistence type="predicted"/>
<protein>
    <submittedName>
        <fullName evidence="1">Uncharacterized protein</fullName>
    </submittedName>
</protein>
<dbReference type="EMBL" id="JACXVP010000009">
    <property type="protein sequence ID" value="KAG5585027.1"/>
    <property type="molecule type" value="Genomic_DNA"/>
</dbReference>
<dbReference type="AlphaFoldDB" id="A0A9J5X9N6"/>
<sequence length="152" mass="17313">MGSPMQGSDPRDALRVATLWSTGLDLTWSVQSPTMIRISTLYIYLSFDDVFKGNVNTHEWLRFTNSRLPRKEPHYARRSYLGKHTFMKVQATQGRVLLFNPSYHEVTKLSWKTYSHESPIYSRKGNISQSNLSRSGVASRSLAIMQASSHAS</sequence>
<comment type="caution">
    <text evidence="1">The sequence shown here is derived from an EMBL/GenBank/DDBJ whole genome shotgun (WGS) entry which is preliminary data.</text>
</comment>
<reference evidence="1 2" key="1">
    <citation type="submission" date="2020-09" db="EMBL/GenBank/DDBJ databases">
        <title>De no assembly of potato wild relative species, Solanum commersonii.</title>
        <authorList>
            <person name="Cho K."/>
        </authorList>
    </citation>
    <scope>NUCLEOTIDE SEQUENCE [LARGE SCALE GENOMIC DNA]</scope>
    <source>
        <strain evidence="1">LZ3.2</strain>
        <tissue evidence="1">Leaf</tissue>
    </source>
</reference>
<organism evidence="1 2">
    <name type="scientific">Solanum commersonii</name>
    <name type="common">Commerson's wild potato</name>
    <name type="synonym">Commerson's nightshade</name>
    <dbReference type="NCBI Taxonomy" id="4109"/>
    <lineage>
        <taxon>Eukaryota</taxon>
        <taxon>Viridiplantae</taxon>
        <taxon>Streptophyta</taxon>
        <taxon>Embryophyta</taxon>
        <taxon>Tracheophyta</taxon>
        <taxon>Spermatophyta</taxon>
        <taxon>Magnoliopsida</taxon>
        <taxon>eudicotyledons</taxon>
        <taxon>Gunneridae</taxon>
        <taxon>Pentapetalae</taxon>
        <taxon>asterids</taxon>
        <taxon>lamiids</taxon>
        <taxon>Solanales</taxon>
        <taxon>Solanaceae</taxon>
        <taxon>Solanoideae</taxon>
        <taxon>Solaneae</taxon>
        <taxon>Solanum</taxon>
    </lineage>
</organism>
<name>A0A9J5X9N6_SOLCO</name>
<accession>A0A9J5X9N6</accession>
<evidence type="ECO:0000313" key="2">
    <source>
        <dbReference type="Proteomes" id="UP000824120"/>
    </source>
</evidence>
<dbReference type="Proteomes" id="UP000824120">
    <property type="component" value="Chromosome 9"/>
</dbReference>
<keyword evidence="2" id="KW-1185">Reference proteome</keyword>
<evidence type="ECO:0000313" key="1">
    <source>
        <dbReference type="EMBL" id="KAG5585027.1"/>
    </source>
</evidence>